<keyword evidence="3" id="KW-1185">Reference proteome</keyword>
<organism evidence="2 3">
    <name type="scientific">Paratrimastix pyriformis</name>
    <dbReference type="NCBI Taxonomy" id="342808"/>
    <lineage>
        <taxon>Eukaryota</taxon>
        <taxon>Metamonada</taxon>
        <taxon>Preaxostyla</taxon>
        <taxon>Paratrimastigidae</taxon>
        <taxon>Paratrimastix</taxon>
    </lineage>
</organism>
<dbReference type="EMBL" id="JAPMOS010000233">
    <property type="protein sequence ID" value="KAJ4453632.1"/>
    <property type="molecule type" value="Genomic_DNA"/>
</dbReference>
<evidence type="ECO:0000256" key="1">
    <source>
        <dbReference type="SAM" id="MobiDB-lite"/>
    </source>
</evidence>
<gene>
    <name evidence="2" type="ORF">PAPYR_11841</name>
</gene>
<reference evidence="2" key="1">
    <citation type="journal article" date="2022" name="bioRxiv">
        <title>Genomics of Preaxostyla Flagellates Illuminates Evolutionary Transitions and the Path Towards Mitochondrial Loss.</title>
        <authorList>
            <person name="Novak L.V.F."/>
            <person name="Treitli S.C."/>
            <person name="Pyrih J."/>
            <person name="Halakuc P."/>
            <person name="Pipaliya S.V."/>
            <person name="Vacek V."/>
            <person name="Brzon O."/>
            <person name="Soukal P."/>
            <person name="Eme L."/>
            <person name="Dacks J.B."/>
            <person name="Karnkowska A."/>
            <person name="Elias M."/>
            <person name="Hampl V."/>
        </authorList>
    </citation>
    <scope>NUCLEOTIDE SEQUENCE</scope>
    <source>
        <strain evidence="2">RCP-MX</strain>
    </source>
</reference>
<protein>
    <recommendedName>
        <fullName evidence="4">Dirigent protein</fullName>
    </recommendedName>
</protein>
<feature type="region of interest" description="Disordered" evidence="1">
    <location>
        <begin position="97"/>
        <end position="148"/>
    </location>
</feature>
<name>A0ABQ8U7P7_9EUKA</name>
<dbReference type="Proteomes" id="UP001141327">
    <property type="component" value="Unassembled WGS sequence"/>
</dbReference>
<accession>A0ABQ8U7P7</accession>
<sequence length="197" mass="21393">MLATGGAKMFGGKAFFADTVTCGATVQVIMDGFRNDHTIAQTTLKHDWQLESIITNRAFVTHKRRVRFACAFHLFGPAREAGVMQLLHVNLTWEPVTRESPPNPTPKTASPAELGATLGAPNWPVRPDGSPSFTRCRGEGCSQTDRPGSIETSLLKLFVQEEPFTGELPAEWPQLVGVSFESGTVSNPNISPTLNVD</sequence>
<proteinExistence type="predicted"/>
<evidence type="ECO:0000313" key="2">
    <source>
        <dbReference type="EMBL" id="KAJ4453632.1"/>
    </source>
</evidence>
<comment type="caution">
    <text evidence="2">The sequence shown here is derived from an EMBL/GenBank/DDBJ whole genome shotgun (WGS) entry which is preliminary data.</text>
</comment>
<evidence type="ECO:0008006" key="4">
    <source>
        <dbReference type="Google" id="ProtNLM"/>
    </source>
</evidence>
<evidence type="ECO:0000313" key="3">
    <source>
        <dbReference type="Proteomes" id="UP001141327"/>
    </source>
</evidence>